<dbReference type="STRING" id="1121391.SAMN02745206_03003"/>
<dbReference type="GO" id="GO:0030288">
    <property type="term" value="C:outer membrane-bounded periplasmic space"/>
    <property type="evidence" value="ECO:0007669"/>
    <property type="project" value="TreeGrafter"/>
</dbReference>
<dbReference type="GO" id="GO:0046872">
    <property type="term" value="F:metal ion binding"/>
    <property type="evidence" value="ECO:0007669"/>
    <property type="project" value="UniProtKB-KW"/>
</dbReference>
<accession>A0A1M5FX54</accession>
<dbReference type="PANTHER" id="PTHR30006:SF15">
    <property type="entry name" value="IRON-UTILIZATION PERIPLASMIC PROTEIN"/>
    <property type="match status" value="1"/>
</dbReference>
<evidence type="ECO:0000256" key="2">
    <source>
        <dbReference type="ARBA" id="ARBA00022729"/>
    </source>
</evidence>
<dbReference type="SUPFAM" id="SSF53850">
    <property type="entry name" value="Periplasmic binding protein-like II"/>
    <property type="match status" value="1"/>
</dbReference>
<dbReference type="Gene3D" id="3.40.190.10">
    <property type="entry name" value="Periplasmic binding protein-like II"/>
    <property type="match status" value="2"/>
</dbReference>
<evidence type="ECO:0000256" key="3">
    <source>
        <dbReference type="PIRSR" id="PIRSR002825-1"/>
    </source>
</evidence>
<sequence>MKKRFTFSLTLLLALMAVSTFNALADTHSLVVYSARNEHLIKPLFDLYSQKTGVSIRYITDKSPALIQRLKAEGPNTPADILLTVDAGNLWRAAREGLLQPVSSPALEKNIPSHLRDPQGRWFGFSVRARTIAYNTQLVDPSELTTYEDLADPKWKGRLCLRTSKKVYNQSLVAMLMAQNGEKATEEMVRGWVANLATDVFSNDTKLLEAIAAGQCQVGIVNTYYYGRLMKEKPDLPLALFWPDQDGNGVHVNVSGGGLVRHAKNEEEAVRFLEWLSTSEAQRIFADLNMEYPADPSVSPHPTVASWGSFKASSFNLSQAGELQAAAIMLMDRAGYR</sequence>
<organism evidence="5 6">
    <name type="scientific">Desulfacinum infernum DSM 9756</name>
    <dbReference type="NCBI Taxonomy" id="1121391"/>
    <lineage>
        <taxon>Bacteria</taxon>
        <taxon>Pseudomonadati</taxon>
        <taxon>Thermodesulfobacteriota</taxon>
        <taxon>Syntrophobacteria</taxon>
        <taxon>Syntrophobacterales</taxon>
        <taxon>Syntrophobacteraceae</taxon>
        <taxon>Desulfacinum</taxon>
    </lineage>
</organism>
<feature type="binding site" evidence="3">
    <location>
        <position position="225"/>
    </location>
    <ligand>
        <name>Fe cation</name>
        <dbReference type="ChEBI" id="CHEBI:24875"/>
    </ligand>
</feature>
<reference evidence="6" key="1">
    <citation type="submission" date="2016-11" db="EMBL/GenBank/DDBJ databases">
        <authorList>
            <person name="Varghese N."/>
            <person name="Submissions S."/>
        </authorList>
    </citation>
    <scope>NUCLEOTIDE SEQUENCE [LARGE SCALE GENOMIC DNA]</scope>
    <source>
        <strain evidence="6">DSM 9756</strain>
    </source>
</reference>
<dbReference type="CDD" id="cd13542">
    <property type="entry name" value="PBP2_FutA1_ilke"/>
    <property type="match status" value="1"/>
</dbReference>
<feature type="chain" id="PRO_5012002363" evidence="4">
    <location>
        <begin position="26"/>
        <end position="337"/>
    </location>
</feature>
<evidence type="ECO:0000313" key="6">
    <source>
        <dbReference type="Proteomes" id="UP000184076"/>
    </source>
</evidence>
<evidence type="ECO:0000313" key="5">
    <source>
        <dbReference type="EMBL" id="SHF96029.1"/>
    </source>
</evidence>
<keyword evidence="2 4" id="KW-0732">Signal</keyword>
<dbReference type="Pfam" id="PF13416">
    <property type="entry name" value="SBP_bac_8"/>
    <property type="match status" value="1"/>
</dbReference>
<keyword evidence="6" id="KW-1185">Reference proteome</keyword>
<protein>
    <submittedName>
        <fullName evidence="5">Iron(III) transport system substrate-binding protein</fullName>
    </submittedName>
</protein>
<keyword evidence="3" id="KW-0479">Metal-binding</keyword>
<gene>
    <name evidence="5" type="ORF">SAMN02745206_03003</name>
</gene>
<name>A0A1M5FX54_9BACT</name>
<feature type="signal peptide" evidence="4">
    <location>
        <begin position="1"/>
        <end position="25"/>
    </location>
</feature>
<dbReference type="InterPro" id="IPR026045">
    <property type="entry name" value="Ferric-bd"/>
</dbReference>
<dbReference type="InterPro" id="IPR006059">
    <property type="entry name" value="SBP"/>
</dbReference>
<dbReference type="EMBL" id="FQVB01000033">
    <property type="protein sequence ID" value="SHF96029.1"/>
    <property type="molecule type" value="Genomic_DNA"/>
</dbReference>
<dbReference type="Proteomes" id="UP000184076">
    <property type="component" value="Unassembled WGS sequence"/>
</dbReference>
<evidence type="ECO:0000256" key="4">
    <source>
        <dbReference type="SAM" id="SignalP"/>
    </source>
</evidence>
<proteinExistence type="inferred from homology"/>
<dbReference type="AlphaFoldDB" id="A0A1M5FX54"/>
<evidence type="ECO:0000256" key="1">
    <source>
        <dbReference type="ARBA" id="ARBA00008520"/>
    </source>
</evidence>
<dbReference type="RefSeq" id="WP_073040875.1">
    <property type="nucleotide sequence ID" value="NZ_FQVB01000033.1"/>
</dbReference>
<dbReference type="OrthoDB" id="9769567at2"/>
<dbReference type="PIRSF" id="PIRSF002825">
    <property type="entry name" value="CfbpA"/>
    <property type="match status" value="1"/>
</dbReference>
<comment type="similarity">
    <text evidence="1">Belongs to the bacterial solute-binding protein 1 family.</text>
</comment>
<keyword evidence="3" id="KW-0408">Iron</keyword>
<dbReference type="PANTHER" id="PTHR30006">
    <property type="entry name" value="THIAMINE-BINDING PERIPLASMIC PROTEIN-RELATED"/>
    <property type="match status" value="1"/>
</dbReference>
<feature type="binding site" evidence="3">
    <location>
        <position position="224"/>
    </location>
    <ligand>
        <name>Fe cation</name>
        <dbReference type="ChEBI" id="CHEBI:24875"/>
    </ligand>
</feature>